<feature type="compositionally biased region" description="Basic and acidic residues" evidence="1">
    <location>
        <begin position="287"/>
        <end position="308"/>
    </location>
</feature>
<dbReference type="EMBL" id="CANHGI010000002">
    <property type="protein sequence ID" value="CAI5442881.1"/>
    <property type="molecule type" value="Genomic_DNA"/>
</dbReference>
<feature type="compositionally biased region" description="Basic and acidic residues" evidence="1">
    <location>
        <begin position="111"/>
        <end position="149"/>
    </location>
</feature>
<keyword evidence="3" id="KW-1185">Reference proteome</keyword>
<comment type="caution">
    <text evidence="2">The sequence shown here is derived from an EMBL/GenBank/DDBJ whole genome shotgun (WGS) entry which is preliminary data.</text>
</comment>
<protein>
    <submittedName>
        <fullName evidence="2">Uncharacterized protein</fullName>
    </submittedName>
</protein>
<accession>A0A9P1IEX3</accession>
<feature type="region of interest" description="Disordered" evidence="1">
    <location>
        <begin position="235"/>
        <end position="317"/>
    </location>
</feature>
<reference evidence="2" key="1">
    <citation type="submission" date="2022-11" db="EMBL/GenBank/DDBJ databases">
        <authorList>
            <person name="Kikuchi T."/>
        </authorList>
    </citation>
    <scope>NUCLEOTIDE SEQUENCE</scope>
    <source>
        <strain evidence="2">PS1010</strain>
    </source>
</reference>
<feature type="compositionally biased region" description="Basic and acidic residues" evidence="1">
    <location>
        <begin position="235"/>
        <end position="275"/>
    </location>
</feature>
<dbReference type="AlphaFoldDB" id="A0A9P1IEX3"/>
<sequence length="477" mass="56662">MSKSFENFISMSMELNQKLDNILLEVVKVKMEFGRMTTILLQEIMKEKEDERKEKKEEENEEEKKEEEKKEDEKKEEEKKDEEKKEESKKESKKEKKEEKKEEKDEEKEEEEKKENLKEEDEKKDEEKKEEEKKDENDENIQIEKKNDSISDDESTVSPASSEAMSPTFVRTQYSNQVSNNTVNSTLFGIETIESRTVRNVSSLMGSYRFGMTSIGLSTRKVRLNDKDDAIENVERKEEKKEEEKKEETEEEKNLKEMKEEEKKEEEKENKKEEEKENCEEIDENIEIEKKKGGEKDEDKKDKKMEEKDEKEDEEDEKKKISRLLNEFLIGKEELGKEELEKLDRIVAIQLITELRKVLMTENVNLEKCLAITGIDSKKLWILKMASLPLKIHDLFISVLRSVKRGNGYSLSKEIMKYMAVKQEKKLEWSLQVFLDRRQTAFVALNSIFVEFDDEKKNETKADDKTDNMKYDNKKDE</sequence>
<gene>
    <name evidence="2" type="ORF">CAMP_LOCUS5518</name>
</gene>
<name>A0A9P1IEX3_9PELO</name>
<organism evidence="2 3">
    <name type="scientific">Caenorhabditis angaria</name>
    <dbReference type="NCBI Taxonomy" id="860376"/>
    <lineage>
        <taxon>Eukaryota</taxon>
        <taxon>Metazoa</taxon>
        <taxon>Ecdysozoa</taxon>
        <taxon>Nematoda</taxon>
        <taxon>Chromadorea</taxon>
        <taxon>Rhabditida</taxon>
        <taxon>Rhabditina</taxon>
        <taxon>Rhabditomorpha</taxon>
        <taxon>Rhabditoidea</taxon>
        <taxon>Rhabditidae</taxon>
        <taxon>Peloderinae</taxon>
        <taxon>Caenorhabditis</taxon>
    </lineage>
</organism>
<feature type="compositionally biased region" description="Basic and acidic residues" evidence="1">
    <location>
        <begin position="46"/>
        <end position="103"/>
    </location>
</feature>
<evidence type="ECO:0000313" key="3">
    <source>
        <dbReference type="Proteomes" id="UP001152747"/>
    </source>
</evidence>
<feature type="region of interest" description="Disordered" evidence="1">
    <location>
        <begin position="46"/>
        <end position="174"/>
    </location>
</feature>
<dbReference type="Proteomes" id="UP001152747">
    <property type="component" value="Unassembled WGS sequence"/>
</dbReference>
<feature type="compositionally biased region" description="Polar residues" evidence="1">
    <location>
        <begin position="156"/>
        <end position="174"/>
    </location>
</feature>
<proteinExistence type="predicted"/>
<feature type="compositionally biased region" description="Acidic residues" evidence="1">
    <location>
        <begin position="276"/>
        <end position="286"/>
    </location>
</feature>
<evidence type="ECO:0000313" key="2">
    <source>
        <dbReference type="EMBL" id="CAI5442881.1"/>
    </source>
</evidence>
<evidence type="ECO:0000256" key="1">
    <source>
        <dbReference type="SAM" id="MobiDB-lite"/>
    </source>
</evidence>